<dbReference type="Gene3D" id="3.10.50.40">
    <property type="match status" value="1"/>
</dbReference>
<dbReference type="RefSeq" id="WP_177180583.1">
    <property type="nucleotide sequence ID" value="NZ_FOHN01000002.1"/>
</dbReference>
<dbReference type="Pfam" id="PF00639">
    <property type="entry name" value="Rotamase"/>
    <property type="match status" value="1"/>
</dbReference>
<accession>A0A1H9YSU9</accession>
<reference evidence="7 8" key="1">
    <citation type="submission" date="2016-10" db="EMBL/GenBank/DDBJ databases">
        <authorList>
            <person name="de Groot N.N."/>
        </authorList>
    </citation>
    <scope>NUCLEOTIDE SEQUENCE [LARGE SCALE GENOMIC DNA]</scope>
    <source>
        <strain evidence="7 8">DSM 1801</strain>
    </source>
</reference>
<sequence length="349" mass="40165">MSFKKKISYVLILALCLLQITGCKKKADRPDNSSVEVFTINRQQVFLDQVLYKVWESEQENSYYSRDYQKQYGEAYWDSEIIKGTTVRENLKEQLYDDIIRDVLLYQKAVEEGYVLTKNQKDICHEQADVEWKDMSSDVKKAIGASKSLLIRIKEEKSLIDQFFSDKLNDCQADEKKIRATISQEDYKEIDIQTIGYYKYLYSEDGSETKKSKEENQMGKESLLAIADKAKKAEDFDELLTDDSEPLETESLSIIPGETACDKKIQDTVMTMKPGEVSDVIETDTGYFIVQVLDNTSSDAYEEAVADAVKHEKYKQFDEYFATLKKDADIKTTKQWDNVQVGGTVIKES</sequence>
<evidence type="ECO:0000256" key="5">
    <source>
        <dbReference type="ARBA" id="ARBA00023235"/>
    </source>
</evidence>
<dbReference type="STRING" id="29364.SAMN04487772_102189"/>
<evidence type="ECO:0000256" key="2">
    <source>
        <dbReference type="ARBA" id="ARBA00013194"/>
    </source>
</evidence>
<dbReference type="EC" id="5.2.1.8" evidence="2"/>
<dbReference type="InterPro" id="IPR050245">
    <property type="entry name" value="PrsA_foldase"/>
</dbReference>
<dbReference type="InterPro" id="IPR046357">
    <property type="entry name" value="PPIase_dom_sf"/>
</dbReference>
<dbReference type="PANTHER" id="PTHR47245:SF1">
    <property type="entry name" value="FOLDASE PROTEIN PRSA"/>
    <property type="match status" value="1"/>
</dbReference>
<evidence type="ECO:0000259" key="6">
    <source>
        <dbReference type="Pfam" id="PF00639"/>
    </source>
</evidence>
<gene>
    <name evidence="7" type="ORF">SAMN04487772_102189</name>
</gene>
<dbReference type="Proteomes" id="UP000199800">
    <property type="component" value="Unassembled WGS sequence"/>
</dbReference>
<keyword evidence="5" id="KW-0413">Isomerase</keyword>
<keyword evidence="8" id="KW-1185">Reference proteome</keyword>
<dbReference type="EMBL" id="FOHN01000002">
    <property type="protein sequence ID" value="SES72240.1"/>
    <property type="molecule type" value="Genomic_DNA"/>
</dbReference>
<keyword evidence="3" id="KW-0732">Signal</keyword>
<feature type="domain" description="PpiC" evidence="6">
    <location>
        <begin position="210"/>
        <end position="292"/>
    </location>
</feature>
<organism evidence="7 8">
    <name type="scientific">[Clostridium] polysaccharolyticum</name>
    <dbReference type="NCBI Taxonomy" id="29364"/>
    <lineage>
        <taxon>Bacteria</taxon>
        <taxon>Bacillati</taxon>
        <taxon>Bacillota</taxon>
        <taxon>Clostridia</taxon>
        <taxon>Lachnospirales</taxon>
        <taxon>Lachnospiraceae</taxon>
    </lineage>
</organism>
<evidence type="ECO:0000313" key="8">
    <source>
        <dbReference type="Proteomes" id="UP000199800"/>
    </source>
</evidence>
<evidence type="ECO:0000256" key="3">
    <source>
        <dbReference type="ARBA" id="ARBA00022729"/>
    </source>
</evidence>
<dbReference type="AlphaFoldDB" id="A0A1H9YSU9"/>
<name>A0A1H9YSU9_9FIRM</name>
<proteinExistence type="predicted"/>
<dbReference type="SUPFAM" id="SSF54534">
    <property type="entry name" value="FKBP-like"/>
    <property type="match status" value="1"/>
</dbReference>
<comment type="catalytic activity">
    <reaction evidence="1">
        <text>[protein]-peptidylproline (omega=180) = [protein]-peptidylproline (omega=0)</text>
        <dbReference type="Rhea" id="RHEA:16237"/>
        <dbReference type="Rhea" id="RHEA-COMP:10747"/>
        <dbReference type="Rhea" id="RHEA-COMP:10748"/>
        <dbReference type="ChEBI" id="CHEBI:83833"/>
        <dbReference type="ChEBI" id="CHEBI:83834"/>
        <dbReference type="EC" id="5.2.1.8"/>
    </reaction>
</comment>
<dbReference type="InterPro" id="IPR000297">
    <property type="entry name" value="PPIase_PpiC"/>
</dbReference>
<keyword evidence="4" id="KW-0697">Rotamase</keyword>
<dbReference type="GO" id="GO:0003755">
    <property type="term" value="F:peptidyl-prolyl cis-trans isomerase activity"/>
    <property type="evidence" value="ECO:0007669"/>
    <property type="project" value="UniProtKB-KW"/>
</dbReference>
<evidence type="ECO:0000313" key="7">
    <source>
        <dbReference type="EMBL" id="SES72240.1"/>
    </source>
</evidence>
<evidence type="ECO:0000256" key="1">
    <source>
        <dbReference type="ARBA" id="ARBA00000971"/>
    </source>
</evidence>
<protein>
    <recommendedName>
        <fullName evidence="2">peptidylprolyl isomerase</fullName>
        <ecNumber evidence="2">5.2.1.8</ecNumber>
    </recommendedName>
</protein>
<evidence type="ECO:0000256" key="4">
    <source>
        <dbReference type="ARBA" id="ARBA00023110"/>
    </source>
</evidence>
<dbReference type="PANTHER" id="PTHR47245">
    <property type="entry name" value="PEPTIDYLPROLYL ISOMERASE"/>
    <property type="match status" value="1"/>
</dbReference>